<evidence type="ECO:0000313" key="2">
    <source>
        <dbReference type="Proteomes" id="UP001364695"/>
    </source>
</evidence>
<dbReference type="EMBL" id="JAWDIE010000006">
    <property type="protein sequence ID" value="MEJ7137860.1"/>
    <property type="molecule type" value="Genomic_DNA"/>
</dbReference>
<name>A0ACC6P0V3_9BURK</name>
<comment type="caution">
    <text evidence="1">The sequence shown here is derived from an EMBL/GenBank/DDBJ whole genome shotgun (WGS) entry which is preliminary data.</text>
</comment>
<proteinExistence type="predicted"/>
<dbReference type="Proteomes" id="UP001364695">
    <property type="component" value="Unassembled WGS sequence"/>
</dbReference>
<protein>
    <submittedName>
        <fullName evidence="1">Biopolymer transporter ExbD</fullName>
    </submittedName>
</protein>
<reference evidence="1" key="1">
    <citation type="submission" date="2023-10" db="EMBL/GenBank/DDBJ databases">
        <title>Amphibacter perezi, gen. nov., sp. nov. a novel taxa of the family Comamonadaceae, class Betaproteobacteria isolated from the skin microbiota of Pelophylax perezi from different populations.</title>
        <authorList>
            <person name="Costa S."/>
            <person name="Proenca D.N."/>
            <person name="Lopes I."/>
            <person name="Morais P.V."/>
        </authorList>
    </citation>
    <scope>NUCLEOTIDE SEQUENCE</scope>
    <source>
        <strain evidence="1">SL12-8</strain>
    </source>
</reference>
<gene>
    <name evidence="1" type="ORF">RV045_05350</name>
</gene>
<keyword evidence="2" id="KW-1185">Reference proteome</keyword>
<accession>A0ACC6P0V3</accession>
<evidence type="ECO:0000313" key="1">
    <source>
        <dbReference type="EMBL" id="MEJ7137860.1"/>
    </source>
</evidence>
<sequence>MAFGSLDSSNRNAPVTEINMVPLIDVLLVLLVIFMVTAPLLTHAVKLDLPKASSAPAAPKPDTLHISLDAAGQRYWNRQPVSEAEMTQRLRQTAAQGEPLPQILLYADATVDYGDIVKTLSDITGAGLSQIGFVSQPDALPPDAASAAAPVQASTPPVTR</sequence>
<organism evidence="1 2">
    <name type="scientific">Amphibiibacter pelophylacis</name>
    <dbReference type="NCBI Taxonomy" id="1799477"/>
    <lineage>
        <taxon>Bacteria</taxon>
        <taxon>Pseudomonadati</taxon>
        <taxon>Pseudomonadota</taxon>
        <taxon>Betaproteobacteria</taxon>
        <taxon>Burkholderiales</taxon>
        <taxon>Sphaerotilaceae</taxon>
        <taxon>Amphibiibacter</taxon>
    </lineage>
</organism>